<sequence length="134" mass="14935">MKLSSLSLRKLVLSVAGVCSLSIPFMQSAQANPYKQVRHYCKNYESVFVAAETKNFYVSICGSHSPYHYVGVSKKTGKSIRLPLTVDGVDSRGNYFEAVNGKYTYILANSTKGKNLTVSRGYRELLREPVVNGW</sequence>
<keyword evidence="1" id="KW-0732">Signal</keyword>
<proteinExistence type="predicted"/>
<dbReference type="OrthoDB" id="574433at2"/>
<name>A0A1Z4LJL4_9CYAN</name>
<organism evidence="2 3">
    <name type="scientific">Calothrix parasitica NIES-267</name>
    <dbReference type="NCBI Taxonomy" id="1973488"/>
    <lineage>
        <taxon>Bacteria</taxon>
        <taxon>Bacillati</taxon>
        <taxon>Cyanobacteriota</taxon>
        <taxon>Cyanophyceae</taxon>
        <taxon>Nostocales</taxon>
        <taxon>Calotrichaceae</taxon>
        <taxon>Calothrix</taxon>
    </lineage>
</organism>
<reference evidence="2 3" key="1">
    <citation type="submission" date="2017-06" db="EMBL/GenBank/DDBJ databases">
        <title>Genome sequencing of cyanobaciteial culture collection at National Institute for Environmental Studies (NIES).</title>
        <authorList>
            <person name="Hirose Y."/>
            <person name="Shimura Y."/>
            <person name="Fujisawa T."/>
            <person name="Nakamura Y."/>
            <person name="Kawachi M."/>
        </authorList>
    </citation>
    <scope>NUCLEOTIDE SEQUENCE [LARGE SCALE GENOMIC DNA]</scope>
    <source>
        <strain evidence="2 3">NIES-267</strain>
    </source>
</reference>
<feature type="chain" id="PRO_5012057415" evidence="1">
    <location>
        <begin position="32"/>
        <end position="134"/>
    </location>
</feature>
<evidence type="ECO:0000313" key="3">
    <source>
        <dbReference type="Proteomes" id="UP000218418"/>
    </source>
</evidence>
<feature type="signal peptide" evidence="1">
    <location>
        <begin position="1"/>
        <end position="31"/>
    </location>
</feature>
<dbReference type="AlphaFoldDB" id="A0A1Z4LJL4"/>
<evidence type="ECO:0000256" key="1">
    <source>
        <dbReference type="SAM" id="SignalP"/>
    </source>
</evidence>
<keyword evidence="3" id="KW-1185">Reference proteome</keyword>
<gene>
    <name evidence="2" type="ORF">NIES267_08810</name>
</gene>
<accession>A0A1Z4LJL4</accession>
<dbReference type="EMBL" id="AP018227">
    <property type="protein sequence ID" value="BAY81405.1"/>
    <property type="molecule type" value="Genomic_DNA"/>
</dbReference>
<protein>
    <submittedName>
        <fullName evidence="2">Uncharacterized protein</fullName>
    </submittedName>
</protein>
<dbReference type="Proteomes" id="UP000218418">
    <property type="component" value="Chromosome"/>
</dbReference>
<evidence type="ECO:0000313" key="2">
    <source>
        <dbReference type="EMBL" id="BAY81405.1"/>
    </source>
</evidence>